<keyword evidence="2" id="KW-0472">Membrane</keyword>
<dbReference type="SMART" id="SM00271">
    <property type="entry name" value="DnaJ"/>
    <property type="match status" value="1"/>
</dbReference>
<feature type="region of interest" description="Disordered" evidence="1">
    <location>
        <begin position="725"/>
        <end position="749"/>
    </location>
</feature>
<dbReference type="InterPro" id="IPR001623">
    <property type="entry name" value="DnaJ_domain"/>
</dbReference>
<dbReference type="PANTHER" id="PTHR13568:SF9">
    <property type="entry name" value="TRANSMEMBRANE PROTEIN 203"/>
    <property type="match status" value="1"/>
</dbReference>
<dbReference type="SUPFAM" id="SSF46565">
    <property type="entry name" value="Chaperone J-domain"/>
    <property type="match status" value="1"/>
</dbReference>
<organism evidence="4">
    <name type="scientific">Ditylum brightwellii</name>
    <dbReference type="NCBI Taxonomy" id="49249"/>
    <lineage>
        <taxon>Eukaryota</taxon>
        <taxon>Sar</taxon>
        <taxon>Stramenopiles</taxon>
        <taxon>Ochrophyta</taxon>
        <taxon>Bacillariophyta</taxon>
        <taxon>Mediophyceae</taxon>
        <taxon>Lithodesmiophycidae</taxon>
        <taxon>Lithodesmiales</taxon>
        <taxon>Lithodesmiaceae</taxon>
        <taxon>Ditylum</taxon>
    </lineage>
</organism>
<dbReference type="AlphaFoldDB" id="A0A6U3Z0A3"/>
<keyword evidence="2" id="KW-1133">Transmembrane helix</keyword>
<dbReference type="Pfam" id="PF10269">
    <property type="entry name" value="Tmemb_185A"/>
    <property type="match status" value="1"/>
</dbReference>
<feature type="region of interest" description="Disordered" evidence="1">
    <location>
        <begin position="669"/>
        <end position="690"/>
    </location>
</feature>
<evidence type="ECO:0000256" key="2">
    <source>
        <dbReference type="SAM" id="Phobius"/>
    </source>
</evidence>
<keyword evidence="2" id="KW-0812">Transmembrane</keyword>
<protein>
    <recommendedName>
        <fullName evidence="3">J domain-containing protein</fullName>
    </recommendedName>
</protein>
<feature type="compositionally biased region" description="Basic and acidic residues" evidence="1">
    <location>
        <begin position="307"/>
        <end position="320"/>
    </location>
</feature>
<dbReference type="InterPro" id="IPR019396">
    <property type="entry name" value="TM_Fragile-X-F-assoc"/>
</dbReference>
<gene>
    <name evidence="4" type="ORF">DBRI1063_LOCUS19919</name>
</gene>
<feature type="compositionally biased region" description="Acidic residues" evidence="1">
    <location>
        <begin position="669"/>
        <end position="678"/>
    </location>
</feature>
<dbReference type="CDD" id="cd06257">
    <property type="entry name" value="DnaJ"/>
    <property type="match status" value="1"/>
</dbReference>
<feature type="transmembrane region" description="Helical" evidence="2">
    <location>
        <begin position="188"/>
        <end position="209"/>
    </location>
</feature>
<feature type="compositionally biased region" description="Acidic residues" evidence="1">
    <location>
        <begin position="740"/>
        <end position="749"/>
    </location>
</feature>
<sequence length="749" mass="84701">MKVVHVKCLACVFSAFFPPKQRRDRNMDEGDNYGEQSCDDVDYYEALGLSRKATADEIRRAYKRKSLELHPDKIRQKQARSLSSSEYEACHARFQRMKEAADCLSDPSKRDLYDALGMVRYKFVQDPSGNLDPATLFDNLGQSNCFDRTKVLVVLLFIVGLIVSQPILICLKTDSILNENGGPLEDVYWYLILTPLWIVNSLVSGLLVIFKRWAWLLQWVCVVALEVLLALRFDDFIDWRYAMVFIPLYVFIVARIADSARWIIKVNKEIDRMITVPFLEKYVLNGNDDDDNENREHGRFLNGNEDEGVRSDAPKSQSEEQIIKSIRREHSRGHFIRYGDLTDEEREKINQVFVIVHIPPDSQELPDSDDDSEDGATENNIYISPEYEQAASVRNVSASTIKHFIFAYIPTVVLIALRLDIPTTNWNWFLVFTPVWVMLAVRLILASFTICCSVAVSEKELIMRAHAAAKDAGQKKEKAQYGTMELDTVEEGNEKAIEGRRGKYINEGKDGVELNIDGLSRGHVIVGGGGGSGSSPTYSSDFGSINELGSIGFGDEQEYEPHFEMDEQVFREAYEAEEEKAQNRAAEAQSKALGVCLLIVLQALLLALFIIKLNKEYDNADGNSYSALWVFSPVLILVSIFMCCVCCAVYAVRDTDQLDGIKVDRQSEQQEEVVEEHDVEDHHTSEQQSQSVRDAYYGGSILDEIADDEGQDFDIQREIRQVYNMTAITDQSPHGPVDMGSDDGSDDLD</sequence>
<reference evidence="4" key="1">
    <citation type="submission" date="2021-01" db="EMBL/GenBank/DDBJ databases">
        <authorList>
            <person name="Corre E."/>
            <person name="Pelletier E."/>
            <person name="Niang G."/>
            <person name="Scheremetjew M."/>
            <person name="Finn R."/>
            <person name="Kale V."/>
            <person name="Holt S."/>
            <person name="Cochrane G."/>
            <person name="Meng A."/>
            <person name="Brown T."/>
            <person name="Cohen L."/>
        </authorList>
    </citation>
    <scope>NUCLEOTIDE SEQUENCE</scope>
    <source>
        <strain evidence="4">Pop2</strain>
    </source>
</reference>
<name>A0A6U3Z0A3_9STRA</name>
<accession>A0A6U3Z0A3</accession>
<evidence type="ECO:0000313" key="4">
    <source>
        <dbReference type="EMBL" id="CAD9347499.1"/>
    </source>
</evidence>
<feature type="transmembrane region" description="Helical" evidence="2">
    <location>
        <begin position="631"/>
        <end position="652"/>
    </location>
</feature>
<feature type="domain" description="J" evidence="3">
    <location>
        <begin position="42"/>
        <end position="117"/>
    </location>
</feature>
<feature type="transmembrane region" description="Helical" evidence="2">
    <location>
        <begin position="216"/>
        <end position="233"/>
    </location>
</feature>
<dbReference type="Gene3D" id="1.10.287.110">
    <property type="entry name" value="DnaJ domain"/>
    <property type="match status" value="1"/>
</dbReference>
<dbReference type="PANTHER" id="PTHR13568">
    <property type="entry name" value="FAM11A, B PROTEIN"/>
    <property type="match status" value="1"/>
</dbReference>
<dbReference type="InterPro" id="IPR036869">
    <property type="entry name" value="J_dom_sf"/>
</dbReference>
<feature type="transmembrane region" description="Helical" evidence="2">
    <location>
        <begin position="404"/>
        <end position="421"/>
    </location>
</feature>
<dbReference type="PRINTS" id="PR00625">
    <property type="entry name" value="JDOMAIN"/>
</dbReference>
<proteinExistence type="predicted"/>
<dbReference type="EMBL" id="HBGN01030931">
    <property type="protein sequence ID" value="CAD9347499.1"/>
    <property type="molecule type" value="Transcribed_RNA"/>
</dbReference>
<evidence type="ECO:0000259" key="3">
    <source>
        <dbReference type="PROSITE" id="PS50076"/>
    </source>
</evidence>
<evidence type="ECO:0000256" key="1">
    <source>
        <dbReference type="SAM" id="MobiDB-lite"/>
    </source>
</evidence>
<feature type="transmembrane region" description="Helical" evidence="2">
    <location>
        <begin position="239"/>
        <end position="257"/>
    </location>
</feature>
<dbReference type="Pfam" id="PF00226">
    <property type="entry name" value="DnaJ"/>
    <property type="match status" value="1"/>
</dbReference>
<feature type="transmembrane region" description="Helical" evidence="2">
    <location>
        <begin position="433"/>
        <end position="456"/>
    </location>
</feature>
<dbReference type="PROSITE" id="PS50076">
    <property type="entry name" value="DNAJ_2"/>
    <property type="match status" value="1"/>
</dbReference>
<feature type="transmembrane region" description="Helical" evidence="2">
    <location>
        <begin position="592"/>
        <end position="611"/>
    </location>
</feature>
<feature type="transmembrane region" description="Helical" evidence="2">
    <location>
        <begin position="151"/>
        <end position="168"/>
    </location>
</feature>
<feature type="region of interest" description="Disordered" evidence="1">
    <location>
        <begin position="289"/>
        <end position="320"/>
    </location>
</feature>